<dbReference type="Proteomes" id="UP000199263">
    <property type="component" value="Unassembled WGS sequence"/>
</dbReference>
<feature type="transmembrane region" description="Helical" evidence="1">
    <location>
        <begin position="7"/>
        <end position="31"/>
    </location>
</feature>
<dbReference type="PROSITE" id="PS00409">
    <property type="entry name" value="PROKAR_NTER_METHYL"/>
    <property type="match status" value="1"/>
</dbReference>
<proteinExistence type="predicted"/>
<dbReference type="AlphaFoldDB" id="A0A1I1PQ21"/>
<gene>
    <name evidence="2" type="ORF">SAMN05421842_11940</name>
</gene>
<keyword evidence="1" id="KW-0472">Membrane</keyword>
<dbReference type="InterPro" id="IPR012902">
    <property type="entry name" value="N_methyl_site"/>
</dbReference>
<dbReference type="NCBIfam" id="TIGR02532">
    <property type="entry name" value="IV_pilin_GFxxxE"/>
    <property type="match status" value="1"/>
</dbReference>
<evidence type="ECO:0000256" key="1">
    <source>
        <dbReference type="SAM" id="Phobius"/>
    </source>
</evidence>
<dbReference type="RefSeq" id="WP_090092235.1">
    <property type="nucleotide sequence ID" value="NZ_FOMG01000019.1"/>
</dbReference>
<keyword evidence="1" id="KW-1133">Transmembrane helix</keyword>
<name>A0A1I1PQ21_9CLOT</name>
<dbReference type="STRING" id="119641.SAMN05421842_11940"/>
<dbReference type="Pfam" id="PF07963">
    <property type="entry name" value="N_methyl"/>
    <property type="match status" value="1"/>
</dbReference>
<dbReference type="OrthoDB" id="1913401at2"/>
<accession>A0A1I1PQ21</accession>
<sequence>MIKKKKGFTLVEMIIVMALTVVILGMVFGMFNTNNRIISDVDVKSTLQTEGQAIQENLSNIGMQAIGIESVTGENISGKESLEEIKDIVINSYNKDGKECEFKIEHNERNFYINGKELSSNVESIKISPDLIEYKDNLDNVGTVEFNILLTKKKGYSDIKYPVTVKITFRNKGKE</sequence>
<protein>
    <submittedName>
        <fullName evidence="2">Prepilin-type N-terminal cleavage/methylation domain-containing protein</fullName>
    </submittedName>
</protein>
<dbReference type="EMBL" id="FOMG01000019">
    <property type="protein sequence ID" value="SFD09093.1"/>
    <property type="molecule type" value="Genomic_DNA"/>
</dbReference>
<keyword evidence="1" id="KW-0812">Transmembrane</keyword>
<keyword evidence="3" id="KW-1185">Reference proteome</keyword>
<evidence type="ECO:0000313" key="2">
    <source>
        <dbReference type="EMBL" id="SFD09093.1"/>
    </source>
</evidence>
<organism evidence="2 3">
    <name type="scientific">Clostridium uliginosum</name>
    <dbReference type="NCBI Taxonomy" id="119641"/>
    <lineage>
        <taxon>Bacteria</taxon>
        <taxon>Bacillati</taxon>
        <taxon>Bacillota</taxon>
        <taxon>Clostridia</taxon>
        <taxon>Eubacteriales</taxon>
        <taxon>Clostridiaceae</taxon>
        <taxon>Clostridium</taxon>
    </lineage>
</organism>
<reference evidence="2 3" key="1">
    <citation type="submission" date="2016-10" db="EMBL/GenBank/DDBJ databases">
        <authorList>
            <person name="de Groot N.N."/>
        </authorList>
    </citation>
    <scope>NUCLEOTIDE SEQUENCE [LARGE SCALE GENOMIC DNA]</scope>
    <source>
        <strain evidence="2 3">DSM 12992</strain>
    </source>
</reference>
<evidence type="ECO:0000313" key="3">
    <source>
        <dbReference type="Proteomes" id="UP000199263"/>
    </source>
</evidence>